<dbReference type="Pfam" id="PF22479">
    <property type="entry name" value="Pam3_gp18"/>
    <property type="match status" value="1"/>
</dbReference>
<dbReference type="InterPro" id="IPR054252">
    <property type="entry name" value="Pam3_gp18"/>
</dbReference>
<name>A0A6M3LIH3_9ZZZZ</name>
<organism evidence="2">
    <name type="scientific">viral metagenome</name>
    <dbReference type="NCBI Taxonomy" id="1070528"/>
    <lineage>
        <taxon>unclassified sequences</taxon>
        <taxon>metagenomes</taxon>
        <taxon>organismal metagenomes</taxon>
    </lineage>
</organism>
<gene>
    <name evidence="2" type="ORF">MM415B03652_0009</name>
</gene>
<protein>
    <recommendedName>
        <fullName evidence="1">Cyanophage baseplate Pam3 plug gp18 domain-containing protein</fullName>
    </recommendedName>
</protein>
<sequence length="116" mass="12617">MALVINIDGAIPDYLQTVQIEGRSYRIRSVWEARTESWYLSLGTTSEWLIEGVRATAGRQTLARTHADMPAGGFALIDLDGGGDPLQEELGDRVLLAYDSDGVPPLVQDVVSVEVT</sequence>
<evidence type="ECO:0000313" key="2">
    <source>
        <dbReference type="EMBL" id="QJA95106.1"/>
    </source>
</evidence>
<dbReference type="AlphaFoldDB" id="A0A6M3LIH3"/>
<proteinExistence type="predicted"/>
<evidence type="ECO:0000259" key="1">
    <source>
        <dbReference type="Pfam" id="PF22479"/>
    </source>
</evidence>
<dbReference type="EMBL" id="MT143286">
    <property type="protein sequence ID" value="QJA95106.1"/>
    <property type="molecule type" value="Genomic_DNA"/>
</dbReference>
<feature type="domain" description="Cyanophage baseplate Pam3 plug gp18" evidence="1">
    <location>
        <begin position="5"/>
        <end position="100"/>
    </location>
</feature>
<reference evidence="2" key="1">
    <citation type="submission" date="2020-03" db="EMBL/GenBank/DDBJ databases">
        <title>The deep terrestrial virosphere.</title>
        <authorList>
            <person name="Holmfeldt K."/>
            <person name="Nilsson E."/>
            <person name="Simone D."/>
            <person name="Lopez-Fernandez M."/>
            <person name="Wu X."/>
            <person name="de Brujin I."/>
            <person name="Lundin D."/>
            <person name="Andersson A."/>
            <person name="Bertilsson S."/>
            <person name="Dopson M."/>
        </authorList>
    </citation>
    <scope>NUCLEOTIDE SEQUENCE</scope>
    <source>
        <strain evidence="2">MM415B03652</strain>
    </source>
</reference>
<accession>A0A6M3LIH3</accession>